<protein>
    <submittedName>
        <fullName evidence="1">Uncharacterized protein</fullName>
    </submittedName>
</protein>
<keyword evidence="2" id="KW-1185">Reference proteome</keyword>
<sequence>MKTKKIKLLLAILILILPICVLFNNLNFSKKVKNDNYDKVEIKYNKI</sequence>
<organism evidence="1 2">
    <name type="scientific">Entomoplasma ellychniae</name>
    <dbReference type="NCBI Taxonomy" id="2114"/>
    <lineage>
        <taxon>Bacteria</taxon>
        <taxon>Bacillati</taxon>
        <taxon>Mycoplasmatota</taxon>
        <taxon>Mollicutes</taxon>
        <taxon>Entomoplasmatales</taxon>
        <taxon>Entomoplasmataceae</taxon>
        <taxon>Entomoplasma</taxon>
    </lineage>
</organism>
<reference evidence="1 2" key="1">
    <citation type="submission" date="2017-11" db="EMBL/GenBank/DDBJ databases">
        <title>Genome sequence of Entomoplasma ellychniae ELCN-1 (ATCC 43707).</title>
        <authorList>
            <person name="Lo W.-S."/>
            <person name="Gasparich G.E."/>
            <person name="Kuo C.-H."/>
        </authorList>
    </citation>
    <scope>NUCLEOTIDE SEQUENCE [LARGE SCALE GENOMIC DNA]</scope>
    <source>
        <strain evidence="1 2">ELCN-1</strain>
    </source>
</reference>
<dbReference type="EMBL" id="PHND01000001">
    <property type="protein sequence ID" value="PPE04588.1"/>
    <property type="molecule type" value="Genomic_DNA"/>
</dbReference>
<dbReference type="Proteomes" id="UP000239010">
    <property type="component" value="Unassembled WGS sequence"/>
</dbReference>
<dbReference type="AlphaFoldDB" id="A0A8E2QX92"/>
<evidence type="ECO:0000313" key="2">
    <source>
        <dbReference type="Proteomes" id="UP000239010"/>
    </source>
</evidence>
<gene>
    <name evidence="1" type="ORF">EELLY_v1c02680</name>
</gene>
<comment type="caution">
    <text evidence="1">The sequence shown here is derived from an EMBL/GenBank/DDBJ whole genome shotgun (WGS) entry which is preliminary data.</text>
</comment>
<name>A0A8E2QX92_9MOLU</name>
<evidence type="ECO:0000313" key="1">
    <source>
        <dbReference type="EMBL" id="PPE04588.1"/>
    </source>
</evidence>
<proteinExistence type="predicted"/>
<dbReference type="RefSeq" id="WP_181021037.1">
    <property type="nucleotide sequence ID" value="NZ_PHND01000001.1"/>
</dbReference>
<accession>A0A8E2QX92</accession>